<evidence type="ECO:0000313" key="2">
    <source>
        <dbReference type="Proteomes" id="UP000233837"/>
    </source>
</evidence>
<proteinExistence type="predicted"/>
<name>A0A2I0X648_9ASPA</name>
<sequence>MAAEKDLFWVPRAGDRTVAVAIFGLGRFLKGEINQREGAGQRRAQPCASGAKIEEKEGVSPGDFSCEWGVPSGRTTVCERLGGGDLRTRERGKIWVLRSSCELRRGDEGGRQSSGLGLRANLRKREANWAGG</sequence>
<protein>
    <submittedName>
        <fullName evidence="1">Uncharacterized protein</fullName>
    </submittedName>
</protein>
<reference evidence="1 2" key="1">
    <citation type="journal article" date="2016" name="Sci. Rep.">
        <title>The Dendrobium catenatum Lindl. genome sequence provides insights into polysaccharide synthase, floral development and adaptive evolution.</title>
        <authorList>
            <person name="Zhang G.Q."/>
            <person name="Xu Q."/>
            <person name="Bian C."/>
            <person name="Tsai W.C."/>
            <person name="Yeh C.M."/>
            <person name="Liu K.W."/>
            <person name="Yoshida K."/>
            <person name="Zhang L.S."/>
            <person name="Chang S.B."/>
            <person name="Chen F."/>
            <person name="Shi Y."/>
            <person name="Su Y.Y."/>
            <person name="Zhang Y.Q."/>
            <person name="Chen L.J."/>
            <person name="Yin Y."/>
            <person name="Lin M."/>
            <person name="Huang H."/>
            <person name="Deng H."/>
            <person name="Wang Z.W."/>
            <person name="Zhu S.L."/>
            <person name="Zhao X."/>
            <person name="Deng C."/>
            <person name="Niu S.C."/>
            <person name="Huang J."/>
            <person name="Wang M."/>
            <person name="Liu G.H."/>
            <person name="Yang H.J."/>
            <person name="Xiao X.J."/>
            <person name="Hsiao Y.Y."/>
            <person name="Wu W.L."/>
            <person name="Chen Y.Y."/>
            <person name="Mitsuda N."/>
            <person name="Ohme-Takagi M."/>
            <person name="Luo Y.B."/>
            <person name="Van de Peer Y."/>
            <person name="Liu Z.J."/>
        </authorList>
    </citation>
    <scope>NUCLEOTIDE SEQUENCE [LARGE SCALE GENOMIC DNA]</scope>
    <source>
        <tissue evidence="1">The whole plant</tissue>
    </source>
</reference>
<dbReference type="EMBL" id="KZ502114">
    <property type="protein sequence ID" value="PKU83373.1"/>
    <property type="molecule type" value="Genomic_DNA"/>
</dbReference>
<keyword evidence="2" id="KW-1185">Reference proteome</keyword>
<accession>A0A2I0X648</accession>
<evidence type="ECO:0000313" key="1">
    <source>
        <dbReference type="EMBL" id="PKU83373.1"/>
    </source>
</evidence>
<gene>
    <name evidence="1" type="ORF">MA16_Dca021023</name>
</gene>
<dbReference type="AlphaFoldDB" id="A0A2I0X648"/>
<dbReference type="Proteomes" id="UP000233837">
    <property type="component" value="Unassembled WGS sequence"/>
</dbReference>
<reference evidence="1 2" key="2">
    <citation type="journal article" date="2017" name="Nature">
        <title>The Apostasia genome and the evolution of orchids.</title>
        <authorList>
            <person name="Zhang G.Q."/>
            <person name="Liu K.W."/>
            <person name="Li Z."/>
            <person name="Lohaus R."/>
            <person name="Hsiao Y.Y."/>
            <person name="Niu S.C."/>
            <person name="Wang J.Y."/>
            <person name="Lin Y.C."/>
            <person name="Xu Q."/>
            <person name="Chen L.J."/>
            <person name="Yoshida K."/>
            <person name="Fujiwara S."/>
            <person name="Wang Z.W."/>
            <person name="Zhang Y.Q."/>
            <person name="Mitsuda N."/>
            <person name="Wang M."/>
            <person name="Liu G.H."/>
            <person name="Pecoraro L."/>
            <person name="Huang H.X."/>
            <person name="Xiao X.J."/>
            <person name="Lin M."/>
            <person name="Wu X.Y."/>
            <person name="Wu W.L."/>
            <person name="Chen Y.Y."/>
            <person name="Chang S.B."/>
            <person name="Sakamoto S."/>
            <person name="Ohme-Takagi M."/>
            <person name="Yagi M."/>
            <person name="Zeng S.J."/>
            <person name="Shen C.Y."/>
            <person name="Yeh C.M."/>
            <person name="Luo Y.B."/>
            <person name="Tsai W.C."/>
            <person name="Van de Peer Y."/>
            <person name="Liu Z.J."/>
        </authorList>
    </citation>
    <scope>NUCLEOTIDE SEQUENCE [LARGE SCALE GENOMIC DNA]</scope>
    <source>
        <tissue evidence="1">The whole plant</tissue>
    </source>
</reference>
<organism evidence="1 2">
    <name type="scientific">Dendrobium catenatum</name>
    <dbReference type="NCBI Taxonomy" id="906689"/>
    <lineage>
        <taxon>Eukaryota</taxon>
        <taxon>Viridiplantae</taxon>
        <taxon>Streptophyta</taxon>
        <taxon>Embryophyta</taxon>
        <taxon>Tracheophyta</taxon>
        <taxon>Spermatophyta</taxon>
        <taxon>Magnoliopsida</taxon>
        <taxon>Liliopsida</taxon>
        <taxon>Asparagales</taxon>
        <taxon>Orchidaceae</taxon>
        <taxon>Epidendroideae</taxon>
        <taxon>Malaxideae</taxon>
        <taxon>Dendrobiinae</taxon>
        <taxon>Dendrobium</taxon>
    </lineage>
</organism>